<evidence type="ECO:0000313" key="4">
    <source>
        <dbReference type="EMBL" id="KKK91081.1"/>
    </source>
</evidence>
<dbReference type="InterPro" id="IPR001091">
    <property type="entry name" value="RM_Methyltransferase"/>
</dbReference>
<dbReference type="GO" id="GO:0003677">
    <property type="term" value="F:DNA binding"/>
    <property type="evidence" value="ECO:0007669"/>
    <property type="project" value="InterPro"/>
</dbReference>
<reference evidence="4" key="1">
    <citation type="journal article" date="2015" name="Nature">
        <title>Complex archaea that bridge the gap between prokaryotes and eukaryotes.</title>
        <authorList>
            <person name="Spang A."/>
            <person name="Saw J.H."/>
            <person name="Jorgensen S.L."/>
            <person name="Zaremba-Niedzwiedzka K."/>
            <person name="Martijn J."/>
            <person name="Lind A.E."/>
            <person name="van Eijk R."/>
            <person name="Schleper C."/>
            <person name="Guy L."/>
            <person name="Ettema T.J."/>
        </authorList>
    </citation>
    <scope>NUCLEOTIDE SEQUENCE</scope>
</reference>
<dbReference type="SUPFAM" id="SSF53335">
    <property type="entry name" value="S-adenosyl-L-methionine-dependent methyltransferases"/>
    <property type="match status" value="1"/>
</dbReference>
<feature type="domain" description="DNA methylase N-4/N-6" evidence="3">
    <location>
        <begin position="57"/>
        <end position="122"/>
    </location>
</feature>
<dbReference type="Gene3D" id="3.40.50.150">
    <property type="entry name" value="Vaccinia Virus protein VP39"/>
    <property type="match status" value="1"/>
</dbReference>
<dbReference type="EMBL" id="LAZR01048810">
    <property type="protein sequence ID" value="KKK91081.1"/>
    <property type="molecule type" value="Genomic_DNA"/>
</dbReference>
<evidence type="ECO:0000259" key="3">
    <source>
        <dbReference type="Pfam" id="PF01555"/>
    </source>
</evidence>
<protein>
    <recommendedName>
        <fullName evidence="3">DNA methylase N-4/N-6 domain-containing protein</fullName>
    </recommendedName>
</protein>
<organism evidence="4">
    <name type="scientific">marine sediment metagenome</name>
    <dbReference type="NCBI Taxonomy" id="412755"/>
    <lineage>
        <taxon>unclassified sequences</taxon>
        <taxon>metagenomes</taxon>
        <taxon>ecological metagenomes</taxon>
    </lineage>
</organism>
<name>A0A0F9C338_9ZZZZ</name>
<dbReference type="InterPro" id="IPR002941">
    <property type="entry name" value="DNA_methylase_N4/N6"/>
</dbReference>
<evidence type="ECO:0000256" key="2">
    <source>
        <dbReference type="ARBA" id="ARBA00022679"/>
    </source>
</evidence>
<gene>
    <name evidence="4" type="ORF">LCGC14_2716560</name>
</gene>
<evidence type="ECO:0000256" key="1">
    <source>
        <dbReference type="ARBA" id="ARBA00022603"/>
    </source>
</evidence>
<proteinExistence type="predicted"/>
<keyword evidence="2" id="KW-0808">Transferase</keyword>
<accession>A0A0F9C338</accession>
<dbReference type="AlphaFoldDB" id="A0A0F9C338"/>
<dbReference type="GO" id="GO:0032259">
    <property type="term" value="P:methylation"/>
    <property type="evidence" value="ECO:0007669"/>
    <property type="project" value="UniProtKB-KW"/>
</dbReference>
<keyword evidence="1" id="KW-0489">Methyltransferase</keyword>
<dbReference type="GO" id="GO:0008170">
    <property type="term" value="F:N-methyltransferase activity"/>
    <property type="evidence" value="ECO:0007669"/>
    <property type="project" value="InterPro"/>
</dbReference>
<sequence>MEAFPDAPGAVRGVGPEFGAKDSINVYGDYGPRQSMDPRGDTGTAARFFYCAKADAGDRLGSKHPTVKPVDLIAYLCRLITPPGGTVLDPFAGTGTTGMACVREGFKAILIEREAEYFEDIKRRLEHISGGDTPLFADSAAQRAGGGVDG</sequence>
<dbReference type="InterPro" id="IPR029063">
    <property type="entry name" value="SAM-dependent_MTases_sf"/>
</dbReference>
<comment type="caution">
    <text evidence="4">The sequence shown here is derived from an EMBL/GenBank/DDBJ whole genome shotgun (WGS) entry which is preliminary data.</text>
</comment>
<dbReference type="PRINTS" id="PR00508">
    <property type="entry name" value="S21N4MTFRASE"/>
</dbReference>
<dbReference type="Pfam" id="PF01555">
    <property type="entry name" value="N6_N4_Mtase"/>
    <property type="match status" value="1"/>
</dbReference>